<dbReference type="AlphaFoldDB" id="A0A834UDE1"/>
<dbReference type="Proteomes" id="UP000600918">
    <property type="component" value="Unassembled WGS sequence"/>
</dbReference>
<accession>A0A834UDE1</accession>
<protein>
    <submittedName>
        <fullName evidence="3">Uncharacterized protein</fullName>
    </submittedName>
</protein>
<comment type="caution">
    <text evidence="3">The sequence shown here is derived from an EMBL/GenBank/DDBJ whole genome shotgun (WGS) entry which is preliminary data.</text>
</comment>
<evidence type="ECO:0000313" key="4">
    <source>
        <dbReference type="Proteomes" id="UP000600918"/>
    </source>
</evidence>
<proteinExistence type="predicted"/>
<sequence length="170" mass="19771">MNLIIRSIILLTLFLIINNGKNEFAEATFNFISDFIQYNIAGIPVIHQETEWHFDPEIGKKRRVRYEIENGYRGEKAIAKLGMGIGYLQPWNTLMMTKIILLMIVTVLLGLIVESKATIAQPKAPNFQYFERPKYRYPYYDENGKGKLLYGYGGSDLYEYRTYTILEGIH</sequence>
<organism evidence="3 4">
    <name type="scientific">Vespula pensylvanica</name>
    <name type="common">Western yellow jacket</name>
    <name type="synonym">Wasp</name>
    <dbReference type="NCBI Taxonomy" id="30213"/>
    <lineage>
        <taxon>Eukaryota</taxon>
        <taxon>Metazoa</taxon>
        <taxon>Ecdysozoa</taxon>
        <taxon>Arthropoda</taxon>
        <taxon>Hexapoda</taxon>
        <taxon>Insecta</taxon>
        <taxon>Pterygota</taxon>
        <taxon>Neoptera</taxon>
        <taxon>Endopterygota</taxon>
        <taxon>Hymenoptera</taxon>
        <taxon>Apocrita</taxon>
        <taxon>Aculeata</taxon>
        <taxon>Vespoidea</taxon>
        <taxon>Vespidae</taxon>
        <taxon>Vespinae</taxon>
        <taxon>Vespula</taxon>
    </lineage>
</organism>
<feature type="chain" id="PRO_5032760330" evidence="2">
    <location>
        <begin position="21"/>
        <end position="170"/>
    </location>
</feature>
<dbReference type="PANTHER" id="PTHR39951">
    <property type="entry name" value="FI22632P1"/>
    <property type="match status" value="1"/>
</dbReference>
<keyword evidence="1" id="KW-1133">Transmembrane helix</keyword>
<gene>
    <name evidence="3" type="ORF">H0235_004866</name>
</gene>
<feature type="transmembrane region" description="Helical" evidence="1">
    <location>
        <begin position="93"/>
        <end position="113"/>
    </location>
</feature>
<feature type="signal peptide" evidence="2">
    <location>
        <begin position="1"/>
        <end position="20"/>
    </location>
</feature>
<evidence type="ECO:0000256" key="1">
    <source>
        <dbReference type="SAM" id="Phobius"/>
    </source>
</evidence>
<keyword evidence="2" id="KW-0732">Signal</keyword>
<evidence type="ECO:0000256" key="2">
    <source>
        <dbReference type="SAM" id="SignalP"/>
    </source>
</evidence>
<name>A0A834UDE1_VESPE</name>
<keyword evidence="1" id="KW-0812">Transmembrane</keyword>
<dbReference type="EMBL" id="JACSDY010000003">
    <property type="protein sequence ID" value="KAF7431942.1"/>
    <property type="molecule type" value="Genomic_DNA"/>
</dbReference>
<keyword evidence="4" id="KW-1185">Reference proteome</keyword>
<keyword evidence="1" id="KW-0472">Membrane</keyword>
<reference evidence="3" key="1">
    <citation type="journal article" date="2020" name="G3 (Bethesda)">
        <title>High-Quality Assemblies for Three Invasive Social Wasps from the &lt;i&gt;Vespula&lt;/i&gt; Genus.</title>
        <authorList>
            <person name="Harrop T.W.R."/>
            <person name="Guhlin J."/>
            <person name="McLaughlin G.M."/>
            <person name="Permina E."/>
            <person name="Stockwell P."/>
            <person name="Gilligan J."/>
            <person name="Le Lec M.F."/>
            <person name="Gruber M.A.M."/>
            <person name="Quinn O."/>
            <person name="Lovegrove M."/>
            <person name="Duncan E.J."/>
            <person name="Remnant E.J."/>
            <person name="Van Eeckhoven J."/>
            <person name="Graham B."/>
            <person name="Knapp R.A."/>
            <person name="Langford K.W."/>
            <person name="Kronenberg Z."/>
            <person name="Press M.O."/>
            <person name="Eacker S.M."/>
            <person name="Wilson-Rankin E.E."/>
            <person name="Purcell J."/>
            <person name="Lester P.J."/>
            <person name="Dearden P.K."/>
        </authorList>
    </citation>
    <scope>NUCLEOTIDE SEQUENCE</scope>
    <source>
        <strain evidence="3">Volc-1</strain>
    </source>
</reference>
<dbReference type="PANTHER" id="PTHR39951:SF2">
    <property type="entry name" value="IP05660P"/>
    <property type="match status" value="1"/>
</dbReference>
<evidence type="ECO:0000313" key="3">
    <source>
        <dbReference type="EMBL" id="KAF7431942.1"/>
    </source>
</evidence>